<evidence type="ECO:0000256" key="1">
    <source>
        <dbReference type="ARBA" id="ARBA00008071"/>
    </source>
</evidence>
<proteinExistence type="inferred from homology"/>
<dbReference type="GO" id="GO:0004519">
    <property type="term" value="F:endonuclease activity"/>
    <property type="evidence" value="ECO:0007669"/>
    <property type="project" value="UniProtKB-KW"/>
</dbReference>
<evidence type="ECO:0000256" key="2">
    <source>
        <dbReference type="ARBA" id="ARBA00022598"/>
    </source>
</evidence>
<keyword evidence="10" id="KW-0404">Intron homing</keyword>
<keyword evidence="13 18" id="KW-0464">Manganese</keyword>
<comment type="cofactor">
    <cofactor evidence="18 19">
        <name>Mn(2+)</name>
        <dbReference type="ChEBI" id="CHEBI:29035"/>
    </cofactor>
    <text evidence="18 19">Binds 2 manganese ions per subunit.</text>
</comment>
<dbReference type="PRINTS" id="PR00379">
    <property type="entry name" value="INTEIN"/>
</dbReference>
<evidence type="ECO:0000256" key="8">
    <source>
        <dbReference type="ARBA" id="ARBA00022801"/>
    </source>
</evidence>
<dbReference type="PROSITE" id="PS50818">
    <property type="entry name" value="INTEIN_C_TER"/>
    <property type="match status" value="1"/>
</dbReference>
<keyword evidence="22" id="KW-1185">Reference proteome</keyword>
<feature type="binding site" evidence="18">
    <location>
        <position position="95"/>
    </location>
    <ligand>
        <name>Mn(2+)</name>
        <dbReference type="ChEBI" id="CHEBI:29035"/>
        <label>1</label>
    </ligand>
</feature>
<evidence type="ECO:0000256" key="17">
    <source>
        <dbReference type="PIRSR" id="PIRSR601233-2"/>
    </source>
</evidence>
<dbReference type="GO" id="GO:0016787">
    <property type="term" value="F:hydrolase activity"/>
    <property type="evidence" value="ECO:0007669"/>
    <property type="project" value="UniProtKB-KW"/>
</dbReference>
<evidence type="ECO:0000256" key="4">
    <source>
        <dbReference type="ARBA" id="ARBA00022723"/>
    </source>
</evidence>
<dbReference type="InterPro" id="IPR030934">
    <property type="entry name" value="Intein_C"/>
</dbReference>
<dbReference type="NCBIfam" id="TIGR01445">
    <property type="entry name" value="intein_Nterm"/>
    <property type="match status" value="1"/>
</dbReference>
<dbReference type="Gene3D" id="3.90.1860.10">
    <property type="entry name" value="tRNA-splicing ligase RtcB"/>
    <property type="match status" value="2"/>
</dbReference>
<dbReference type="CDD" id="cd00081">
    <property type="entry name" value="Hint"/>
    <property type="match status" value="2"/>
</dbReference>
<feature type="binding site" evidence="17">
    <location>
        <position position="862"/>
    </location>
    <ligand>
        <name>GMP</name>
        <dbReference type="ChEBI" id="CHEBI:58115"/>
    </ligand>
</feature>
<evidence type="ECO:0000256" key="13">
    <source>
        <dbReference type="ARBA" id="ARBA00023211"/>
    </source>
</evidence>
<evidence type="ECO:0000256" key="18">
    <source>
        <dbReference type="PIRSR" id="PIRSR601233-3"/>
    </source>
</evidence>
<reference evidence="22" key="1">
    <citation type="submission" date="2016-10" db="EMBL/GenBank/DDBJ databases">
        <authorList>
            <person name="Varghese N."/>
            <person name="Submissions S."/>
        </authorList>
    </citation>
    <scope>NUCLEOTIDE SEQUENCE [LARGE SCALE GENOMIC DNA]</scope>
    <source>
        <strain evidence="22">CGMCC 1.6992</strain>
    </source>
</reference>
<keyword evidence="2 19" id="KW-0436">Ligase</keyword>
<keyword evidence="8" id="KW-0378">Hydrolase</keyword>
<dbReference type="OrthoDB" id="9802323at2"/>
<dbReference type="STRING" id="482827.SAMN04488243_12434"/>
<feature type="binding site" evidence="17">
    <location>
        <begin position="810"/>
        <end position="811"/>
    </location>
    <ligand>
        <name>GMP</name>
        <dbReference type="ChEBI" id="CHEBI:58115"/>
    </ligand>
</feature>
<feature type="binding site" evidence="17">
    <location>
        <begin position="855"/>
        <end position="858"/>
    </location>
    <ligand>
        <name>GMP</name>
        <dbReference type="ChEBI" id="CHEBI:58115"/>
    </ligand>
</feature>
<feature type="binding site" evidence="18">
    <location>
        <position position="717"/>
    </location>
    <ligand>
        <name>Mn(2+)</name>
        <dbReference type="ChEBI" id="CHEBI:29035"/>
        <label>2</label>
    </ligand>
</feature>
<evidence type="ECO:0000256" key="9">
    <source>
        <dbReference type="ARBA" id="ARBA00022813"/>
    </source>
</evidence>
<dbReference type="InterPro" id="IPR004042">
    <property type="entry name" value="Intein_endonuc_central"/>
</dbReference>
<evidence type="ECO:0000313" key="21">
    <source>
        <dbReference type="EMBL" id="SDF09082.1"/>
    </source>
</evidence>
<comment type="catalytic activity">
    <reaction evidence="15">
        <text>a 3'-end 2',3'-cyclophospho-ribonucleotide-RNA + a 5'-end dephospho-ribonucleoside-RNA + GTP + H2O = a ribonucleotidyl-ribonucleotide-RNA + GMP + diphosphate + H(+)</text>
        <dbReference type="Rhea" id="RHEA:68080"/>
        <dbReference type="Rhea" id="RHEA-COMP:10464"/>
        <dbReference type="Rhea" id="RHEA-COMP:13936"/>
        <dbReference type="Rhea" id="RHEA-COMP:17355"/>
        <dbReference type="ChEBI" id="CHEBI:15377"/>
        <dbReference type="ChEBI" id="CHEBI:15378"/>
        <dbReference type="ChEBI" id="CHEBI:33019"/>
        <dbReference type="ChEBI" id="CHEBI:37565"/>
        <dbReference type="ChEBI" id="CHEBI:58115"/>
        <dbReference type="ChEBI" id="CHEBI:83064"/>
        <dbReference type="ChEBI" id="CHEBI:138284"/>
        <dbReference type="ChEBI" id="CHEBI:173118"/>
        <dbReference type="EC" id="6.5.1.8"/>
    </reaction>
</comment>
<dbReference type="InterPro" id="IPR036025">
    <property type="entry name" value="RtcB-like_sf"/>
</dbReference>
<dbReference type="PANTHER" id="PTHR11118:SF1">
    <property type="entry name" value="RNA-SPLICING LIGASE RTCB HOMOLOG"/>
    <property type="match status" value="1"/>
</dbReference>
<dbReference type="GO" id="GO:0006396">
    <property type="term" value="P:RNA processing"/>
    <property type="evidence" value="ECO:0007669"/>
    <property type="project" value="InterPro"/>
</dbReference>
<dbReference type="FunFam" id="3.90.1860.10:FF:000001">
    <property type="entry name" value="tRNA-splicing ligase RtcB homolog"/>
    <property type="match status" value="1"/>
</dbReference>
<dbReference type="EC" id="6.5.1.-" evidence="19"/>
<dbReference type="EMBL" id="FNBC01000024">
    <property type="protein sequence ID" value="SDF09082.1"/>
    <property type="molecule type" value="Genomic_DNA"/>
</dbReference>
<evidence type="ECO:0000259" key="20">
    <source>
        <dbReference type="PROSITE" id="PS50819"/>
    </source>
</evidence>
<feature type="domain" description="DOD-type homing endonuclease" evidence="20">
    <location>
        <begin position="249"/>
        <end position="413"/>
    </location>
</feature>
<accession>A0A1G7I8R6</accession>
<dbReference type="SMART" id="SM00305">
    <property type="entry name" value="HintC"/>
    <property type="match status" value="1"/>
</dbReference>
<dbReference type="GO" id="GO:0016539">
    <property type="term" value="P:intein-mediated protein splicing"/>
    <property type="evidence" value="ECO:0007669"/>
    <property type="project" value="InterPro"/>
</dbReference>
<comment type="subunit">
    <text evidence="19">Monomer.</text>
</comment>
<evidence type="ECO:0000256" key="12">
    <source>
        <dbReference type="ARBA" id="ARBA00023134"/>
    </source>
</evidence>
<dbReference type="PROSITE" id="PS01288">
    <property type="entry name" value="UPF0027"/>
    <property type="match status" value="1"/>
</dbReference>
<dbReference type="GO" id="GO:0003972">
    <property type="term" value="F:RNA ligase (ATP) activity"/>
    <property type="evidence" value="ECO:0007669"/>
    <property type="project" value="TreeGrafter"/>
</dbReference>
<evidence type="ECO:0000256" key="10">
    <source>
        <dbReference type="ARBA" id="ARBA00022886"/>
    </source>
</evidence>
<feature type="binding site" evidence="17">
    <location>
        <begin position="685"/>
        <end position="689"/>
    </location>
    <ligand>
        <name>GMP</name>
        <dbReference type="ChEBI" id="CHEBI:58115"/>
    </ligand>
</feature>
<feature type="binding site" evidence="17">
    <location>
        <position position="957"/>
    </location>
    <ligand>
        <name>GMP</name>
        <dbReference type="ChEBI" id="CHEBI:58115"/>
    </ligand>
</feature>
<organism evidence="21 22">
    <name type="scientific">Thermus arciformis</name>
    <dbReference type="NCBI Taxonomy" id="482827"/>
    <lineage>
        <taxon>Bacteria</taxon>
        <taxon>Thermotogati</taxon>
        <taxon>Deinococcota</taxon>
        <taxon>Deinococci</taxon>
        <taxon>Thermales</taxon>
        <taxon>Thermaceae</taxon>
        <taxon>Thermus</taxon>
    </lineage>
</organism>
<evidence type="ECO:0000313" key="22">
    <source>
        <dbReference type="Proteomes" id="UP000199446"/>
    </source>
</evidence>
<dbReference type="SUPFAM" id="SSF103365">
    <property type="entry name" value="Hypothetical protein PH1602"/>
    <property type="match status" value="2"/>
</dbReference>
<evidence type="ECO:0000256" key="7">
    <source>
        <dbReference type="ARBA" id="ARBA00022800"/>
    </source>
</evidence>
<evidence type="ECO:0000256" key="5">
    <source>
        <dbReference type="ARBA" id="ARBA00022741"/>
    </source>
</evidence>
<evidence type="ECO:0000256" key="11">
    <source>
        <dbReference type="ARBA" id="ARBA00023000"/>
    </source>
</evidence>
<keyword evidence="4 18" id="KW-0479">Metal-binding</keyword>
<comment type="catalytic activity">
    <reaction evidence="14">
        <text>a 3'-end 3'-phospho-ribonucleotide-RNA + a 5'-end dephospho-ribonucleoside-RNA + GTP = a ribonucleotidyl-ribonucleotide-RNA + GMP + diphosphate</text>
        <dbReference type="Rhea" id="RHEA:68076"/>
        <dbReference type="Rhea" id="RHEA-COMP:10463"/>
        <dbReference type="Rhea" id="RHEA-COMP:13936"/>
        <dbReference type="Rhea" id="RHEA-COMP:17355"/>
        <dbReference type="ChEBI" id="CHEBI:33019"/>
        <dbReference type="ChEBI" id="CHEBI:37565"/>
        <dbReference type="ChEBI" id="CHEBI:58115"/>
        <dbReference type="ChEBI" id="CHEBI:83062"/>
        <dbReference type="ChEBI" id="CHEBI:138284"/>
        <dbReference type="ChEBI" id="CHEBI:173118"/>
        <dbReference type="EC" id="6.5.1.8"/>
    </reaction>
</comment>
<name>A0A1G7I8R6_9DEIN</name>
<dbReference type="InterPro" id="IPR003587">
    <property type="entry name" value="Hint_dom_N"/>
</dbReference>
<evidence type="ECO:0000256" key="16">
    <source>
        <dbReference type="PIRSR" id="PIRSR601233-1"/>
    </source>
</evidence>
<dbReference type="GO" id="GO:0006314">
    <property type="term" value="P:intron homing"/>
    <property type="evidence" value="ECO:0007669"/>
    <property type="project" value="UniProtKB-KW"/>
</dbReference>
<protein>
    <recommendedName>
        <fullName evidence="19">tRNA-splicing ligase RtcB</fullName>
        <ecNumber evidence="19">6.5.1.-</ecNumber>
    </recommendedName>
</protein>
<gene>
    <name evidence="19" type="primary">rtcB</name>
    <name evidence="21" type="ORF">SAMN04488243_12434</name>
</gene>
<feature type="binding site" evidence="18">
    <location>
        <position position="686"/>
    </location>
    <ligand>
        <name>Mn(2+)</name>
        <dbReference type="ChEBI" id="CHEBI:29035"/>
        <label>1</label>
    </ligand>
</feature>
<dbReference type="GO" id="GO:0042245">
    <property type="term" value="P:RNA repair"/>
    <property type="evidence" value="ECO:0007669"/>
    <property type="project" value="UniProtKB-KW"/>
</dbReference>
<keyword evidence="5 17" id="KW-0547">Nucleotide-binding</keyword>
<feature type="binding site" evidence="18">
    <location>
        <position position="810"/>
    </location>
    <ligand>
        <name>Mn(2+)</name>
        <dbReference type="ChEBI" id="CHEBI:29035"/>
        <label>2</label>
    </ligand>
</feature>
<keyword evidence="6" id="KW-0255">Endonuclease</keyword>
<dbReference type="SMART" id="SM00306">
    <property type="entry name" value="HintN"/>
    <property type="match status" value="1"/>
</dbReference>
<feature type="binding site" evidence="17">
    <location>
        <begin position="881"/>
        <end position="884"/>
    </location>
    <ligand>
        <name>GMP</name>
        <dbReference type="ChEBI" id="CHEBI:58115"/>
    </ligand>
</feature>
<keyword evidence="9" id="KW-0068">Autocatalytic cleavage</keyword>
<dbReference type="InterPro" id="IPR006141">
    <property type="entry name" value="Intein_N"/>
</dbReference>
<evidence type="ECO:0000256" key="19">
    <source>
        <dbReference type="RuleBase" id="RU371113"/>
    </source>
</evidence>
<dbReference type="InterPro" id="IPR027434">
    <property type="entry name" value="Homing_endonucl"/>
</dbReference>
<dbReference type="AlphaFoldDB" id="A0A1G7I8R6"/>
<keyword evidence="3" id="KW-0540">Nuclease</keyword>
<dbReference type="Gene3D" id="3.10.28.10">
    <property type="entry name" value="Homing endonucleases"/>
    <property type="match status" value="1"/>
</dbReference>
<dbReference type="PROSITE" id="PS50817">
    <property type="entry name" value="INTEIN_N_TER"/>
    <property type="match status" value="1"/>
</dbReference>
<dbReference type="PANTHER" id="PTHR11118">
    <property type="entry name" value="RNA-SPLICING LIGASE RTCB HOMOLOG"/>
    <property type="match status" value="1"/>
</dbReference>
<dbReference type="NCBIfam" id="TIGR01443">
    <property type="entry name" value="intein_Cterm"/>
    <property type="match status" value="1"/>
</dbReference>
<dbReference type="SUPFAM" id="SSF51294">
    <property type="entry name" value="Hedgehog/intein (Hint) domain"/>
    <property type="match status" value="1"/>
</dbReference>
<keyword evidence="11" id="KW-0651">Protein splicing</keyword>
<dbReference type="Pfam" id="PF01139">
    <property type="entry name" value="RtcB"/>
    <property type="match status" value="2"/>
</dbReference>
<keyword evidence="7" id="KW-0692">RNA repair</keyword>
<evidence type="ECO:0000256" key="15">
    <source>
        <dbReference type="ARBA" id="ARBA00049514"/>
    </source>
</evidence>
<sequence length="958" mass="106014">MRFEKIAPFTYRIPRQGKMRVDAVFFASEEILRDLEAENYASLQQLMNVATLPGIVEPALAMPDIHWGYGFPIGGVAAFDPEEGGVVSPGGVGFDINCLPPGTRILFRDGYTRPIEELAEERAPNLVVWRLGERPEAAQAALLLSREAEELLRLRTEGGFVLEATPDHPLYTPEGMRPAGALRPGDRVAVHPFRGLPYELPPPLSLLEEEEAEAWARTLGFPQAPRELRARGLLPLRADHPHLPALLRLLGYALGDGTLYRSGGRAYLVLYGEEEGLREAKADLERLGFRAGGPYLRRRNHAFRGRTFDAVEAGLKVSSRALFLLFRALGLPEGAKAKQGFRLPAWLFALPPWLKANFLAGLFGAELSAPKAVSGHGYNLVPPVLSQSKRRSFLEEGRAFTEDLARLVASLGLEVQDLREEADWEEPEDPSHRFKLILRSTPENLARLYEEVGYAYAPKKARLALLAALYLRLKQAHLARREAMAAEVLALQEAGEKVAAIAHRLGVSRRFAERTLYEKRGAFRPQGFPTFPEFVAAQGAMLFDRVVAVERVPYGGKVYDLSMAHPDHNFVAEGFVVSNCGVRLLASHLTLEDLLPRQKELADALYRLVPSGVGSERRDVRFSKKELKEILKEGAGWLVKRGFGYPEDLGFIESQGRLPWANPDKVSERAFERGAPQIGTLGSGNHFLEVQYVDEVYDEEAAEAYGLFKGQITVLIHTGSRGLGHQVCQDYVERFLKAAPRYGIELVDKQLAAAPIKSPEGQDYLQAMAAAANFAFANRQLIAHFVREAFEKVGFTPRDHGLRVLYDLAHNNAKFEEHGGRRVLVHRKGATRAFGPGHPEVPEAYCRVGQPVLVPGDMGRYSYVLAGTEKAMAVSFGSSCHGAGRKMSRHQAKRVARERNLVKELAERGILVRAATRATVDEEMPEAYKDVSLVVEAVEGAGIGKKVARLRPLIVVKG</sequence>
<evidence type="ECO:0000256" key="6">
    <source>
        <dbReference type="ARBA" id="ARBA00022759"/>
    </source>
</evidence>
<dbReference type="GO" id="GO:0046872">
    <property type="term" value="F:metal ion binding"/>
    <property type="evidence" value="ECO:0007669"/>
    <property type="project" value="UniProtKB-UniRule"/>
</dbReference>
<comment type="similarity">
    <text evidence="1 19">Belongs to the RtcB family.</text>
</comment>
<dbReference type="InterPro" id="IPR006142">
    <property type="entry name" value="INTEIN"/>
</dbReference>
<evidence type="ECO:0000256" key="14">
    <source>
        <dbReference type="ARBA" id="ARBA00047746"/>
    </source>
</evidence>
<dbReference type="GO" id="GO:0170057">
    <property type="term" value="F:RNA ligase (GTP) activity"/>
    <property type="evidence" value="ECO:0007669"/>
    <property type="project" value="UniProtKB-EC"/>
</dbReference>
<dbReference type="PROSITE" id="PS50819">
    <property type="entry name" value="INTEIN_ENDONUCLEASE"/>
    <property type="match status" value="1"/>
</dbReference>
<evidence type="ECO:0000256" key="3">
    <source>
        <dbReference type="ARBA" id="ARBA00022722"/>
    </source>
</evidence>
<dbReference type="InterPro" id="IPR003586">
    <property type="entry name" value="Hint_dom_C"/>
</dbReference>
<dbReference type="Proteomes" id="UP000199446">
    <property type="component" value="Unassembled WGS sequence"/>
</dbReference>
<dbReference type="InterPro" id="IPR001233">
    <property type="entry name" value="RtcB"/>
</dbReference>
<dbReference type="InterPro" id="IPR036844">
    <property type="entry name" value="Hint_dom_sf"/>
</dbReference>
<keyword evidence="12 17" id="KW-0342">GTP-binding</keyword>
<feature type="active site" description="GMP-histidine intermediate" evidence="16">
    <location>
        <position position="881"/>
    </location>
</feature>
<dbReference type="GO" id="GO:0005525">
    <property type="term" value="F:GTP binding"/>
    <property type="evidence" value="ECO:0007669"/>
    <property type="project" value="UniProtKB-KW"/>
</dbReference>